<accession>A0A8H7ZZH3</accession>
<sequence>MATLARAGLTPVPVQEAEPNGLGDVPGAPVRSARSRWKRRGPAVTRWPVSSKRQMANEPTLLPQLKGDKPAGARHGPTAGPAGRRPALPAIGKADRPPGEEAAAPEEAGAGGGGEAGKSDAGSARSAQQQPASREAGSRNPPGRFSAAAAAAAAPSSGARRQAALASLYANAHTYNRALVPPHKWRVLSLAERAKYLAYAPPDPQIKGRAEEAARRATAATRVCRERWLAQHPDFCWPSAAAAPVQEPPSGAEANPWTGQAKRRL</sequence>
<feature type="compositionally biased region" description="Low complexity" evidence="1">
    <location>
        <begin position="73"/>
        <end position="92"/>
    </location>
</feature>
<feature type="region of interest" description="Disordered" evidence="1">
    <location>
        <begin position="240"/>
        <end position="265"/>
    </location>
</feature>
<feature type="region of interest" description="Disordered" evidence="1">
    <location>
        <begin position="1"/>
        <end position="156"/>
    </location>
</feature>
<reference evidence="2 3" key="1">
    <citation type="journal article" name="Sci. Rep.">
        <title>Genome-scale phylogenetic analyses confirm Olpidium as the closest living zoosporic fungus to the non-flagellated, terrestrial fungi.</title>
        <authorList>
            <person name="Chang Y."/>
            <person name="Rochon D."/>
            <person name="Sekimoto S."/>
            <person name="Wang Y."/>
            <person name="Chovatia M."/>
            <person name="Sandor L."/>
            <person name="Salamov A."/>
            <person name="Grigoriev I.V."/>
            <person name="Stajich J.E."/>
            <person name="Spatafora J.W."/>
        </authorList>
    </citation>
    <scope>NUCLEOTIDE SEQUENCE [LARGE SCALE GENOMIC DNA]</scope>
    <source>
        <strain evidence="2">S191</strain>
    </source>
</reference>
<evidence type="ECO:0000313" key="2">
    <source>
        <dbReference type="EMBL" id="KAG5462314.1"/>
    </source>
</evidence>
<organism evidence="2 3">
    <name type="scientific">Olpidium bornovanus</name>
    <dbReference type="NCBI Taxonomy" id="278681"/>
    <lineage>
        <taxon>Eukaryota</taxon>
        <taxon>Fungi</taxon>
        <taxon>Fungi incertae sedis</taxon>
        <taxon>Olpidiomycota</taxon>
        <taxon>Olpidiomycotina</taxon>
        <taxon>Olpidiomycetes</taxon>
        <taxon>Olpidiales</taxon>
        <taxon>Olpidiaceae</taxon>
        <taxon>Olpidium</taxon>
    </lineage>
</organism>
<evidence type="ECO:0000256" key="1">
    <source>
        <dbReference type="SAM" id="MobiDB-lite"/>
    </source>
</evidence>
<dbReference type="Proteomes" id="UP000673691">
    <property type="component" value="Unassembled WGS sequence"/>
</dbReference>
<gene>
    <name evidence="2" type="ORF">BJ554DRAFT_5377</name>
</gene>
<dbReference type="EMBL" id="JAEFCI010002315">
    <property type="protein sequence ID" value="KAG5462314.1"/>
    <property type="molecule type" value="Genomic_DNA"/>
</dbReference>
<proteinExistence type="predicted"/>
<protein>
    <submittedName>
        <fullName evidence="2">Uncharacterized protein</fullName>
    </submittedName>
</protein>
<keyword evidence="3" id="KW-1185">Reference proteome</keyword>
<feature type="compositionally biased region" description="Low complexity" evidence="1">
    <location>
        <begin position="141"/>
        <end position="156"/>
    </location>
</feature>
<feature type="non-terminal residue" evidence="2">
    <location>
        <position position="265"/>
    </location>
</feature>
<name>A0A8H7ZZH3_9FUNG</name>
<dbReference type="AlphaFoldDB" id="A0A8H7ZZH3"/>
<comment type="caution">
    <text evidence="2">The sequence shown here is derived from an EMBL/GenBank/DDBJ whole genome shotgun (WGS) entry which is preliminary data.</text>
</comment>
<evidence type="ECO:0000313" key="3">
    <source>
        <dbReference type="Proteomes" id="UP000673691"/>
    </source>
</evidence>